<dbReference type="Pfam" id="PF13087">
    <property type="entry name" value="AAA_12"/>
    <property type="match status" value="1"/>
</dbReference>
<dbReference type="SUPFAM" id="SSF52540">
    <property type="entry name" value="P-loop containing nucleoside triphosphate hydrolases"/>
    <property type="match status" value="1"/>
</dbReference>
<name>A0AAX1MET6_ACIJU</name>
<dbReference type="PANTHER" id="PTHR10887">
    <property type="entry name" value="DNA2/NAM7 HELICASE FAMILY"/>
    <property type="match status" value="1"/>
</dbReference>
<evidence type="ECO:0000259" key="1">
    <source>
        <dbReference type="SMART" id="SM00952"/>
    </source>
</evidence>
<dbReference type="Pfam" id="PF01272">
    <property type="entry name" value="GreA_GreB"/>
    <property type="match status" value="1"/>
</dbReference>
<dbReference type="GeneID" id="70093142"/>
<dbReference type="InterPro" id="IPR047187">
    <property type="entry name" value="SF1_C_Upf1"/>
</dbReference>
<dbReference type="GO" id="GO:0004386">
    <property type="term" value="F:helicase activity"/>
    <property type="evidence" value="ECO:0007669"/>
    <property type="project" value="InterPro"/>
</dbReference>
<dbReference type="GO" id="GO:0003677">
    <property type="term" value="F:DNA binding"/>
    <property type="evidence" value="ECO:0007669"/>
    <property type="project" value="InterPro"/>
</dbReference>
<accession>A0AAX1MET6</accession>
<dbReference type="InterPro" id="IPR013584">
    <property type="entry name" value="RAP"/>
</dbReference>
<dbReference type="InterPro" id="IPR036953">
    <property type="entry name" value="GreA/GreB_C_sf"/>
</dbReference>
<evidence type="ECO:0000313" key="3">
    <source>
        <dbReference type="Proteomes" id="UP000679388"/>
    </source>
</evidence>
<dbReference type="RefSeq" id="WP_212638593.1">
    <property type="nucleotide sequence ID" value="NZ_CP059558.1"/>
</dbReference>
<dbReference type="SUPFAM" id="SSF54534">
    <property type="entry name" value="FKBP-like"/>
    <property type="match status" value="1"/>
</dbReference>
<dbReference type="Pfam" id="PF13086">
    <property type="entry name" value="AAA_11"/>
    <property type="match status" value="2"/>
</dbReference>
<dbReference type="InterPro" id="IPR045055">
    <property type="entry name" value="DNA2/NAM7-like"/>
</dbReference>
<organism evidence="2 3">
    <name type="scientific">Acinetobacter junii</name>
    <dbReference type="NCBI Taxonomy" id="40215"/>
    <lineage>
        <taxon>Bacteria</taxon>
        <taxon>Pseudomonadati</taxon>
        <taxon>Pseudomonadota</taxon>
        <taxon>Gammaproteobacteria</taxon>
        <taxon>Moraxellales</taxon>
        <taxon>Moraxellaceae</taxon>
        <taxon>Acinetobacter</taxon>
    </lineage>
</organism>
<dbReference type="GO" id="GO:0032784">
    <property type="term" value="P:regulation of DNA-templated transcription elongation"/>
    <property type="evidence" value="ECO:0007669"/>
    <property type="project" value="InterPro"/>
</dbReference>
<dbReference type="Gene3D" id="3.40.960.10">
    <property type="entry name" value="VSR Endonuclease"/>
    <property type="match status" value="1"/>
</dbReference>
<proteinExistence type="predicted"/>
<dbReference type="InterPro" id="IPR025103">
    <property type="entry name" value="DUF4011"/>
</dbReference>
<dbReference type="SMART" id="SM00952">
    <property type="entry name" value="RAP"/>
    <property type="match status" value="1"/>
</dbReference>
<dbReference type="InterPro" id="IPR011335">
    <property type="entry name" value="Restrct_endonuc-II-like"/>
</dbReference>
<dbReference type="InterPro" id="IPR027417">
    <property type="entry name" value="P-loop_NTPase"/>
</dbReference>
<dbReference type="CDD" id="cd18808">
    <property type="entry name" value="SF1_C_Upf1"/>
    <property type="match status" value="1"/>
</dbReference>
<dbReference type="SUPFAM" id="SSF52980">
    <property type="entry name" value="Restriction endonuclease-like"/>
    <property type="match status" value="1"/>
</dbReference>
<dbReference type="Gene3D" id="3.10.50.30">
    <property type="entry name" value="Transcription elongation factor, GreA/GreB, C-terminal domain"/>
    <property type="match status" value="1"/>
</dbReference>
<dbReference type="PANTHER" id="PTHR10887:SF495">
    <property type="entry name" value="HELICASE SENATAXIN ISOFORM X1-RELATED"/>
    <property type="match status" value="1"/>
</dbReference>
<protein>
    <submittedName>
        <fullName evidence="2">DUF4011 domain-containing protein</fullName>
    </submittedName>
</protein>
<dbReference type="Proteomes" id="UP000679388">
    <property type="component" value="Chromosome"/>
</dbReference>
<dbReference type="Gene3D" id="3.40.50.300">
    <property type="entry name" value="P-loop containing nucleotide triphosphate hydrolases"/>
    <property type="match status" value="3"/>
</dbReference>
<dbReference type="EMBL" id="CP059558">
    <property type="protein sequence ID" value="QUY35874.1"/>
    <property type="molecule type" value="Genomic_DNA"/>
</dbReference>
<reference evidence="2" key="1">
    <citation type="submission" date="2020-07" db="EMBL/GenBank/DDBJ databases">
        <title>Acinetobacter junii strain YR7 chromosome and plasmid pNDM-YR7.</title>
        <authorList>
            <person name="Tang B."/>
        </authorList>
    </citation>
    <scope>NUCLEOTIDE SEQUENCE</scope>
    <source>
        <strain evidence="2">YR7</strain>
    </source>
</reference>
<dbReference type="FunFam" id="3.40.960.10:FF:000002">
    <property type="entry name" value="DNA helicase related protein"/>
    <property type="match status" value="1"/>
</dbReference>
<feature type="domain" description="RAP" evidence="1">
    <location>
        <begin position="1621"/>
        <end position="1674"/>
    </location>
</feature>
<dbReference type="InterPro" id="IPR041679">
    <property type="entry name" value="DNA2/NAM7-like_C"/>
</dbReference>
<sequence>MTEGTATFAYDSLESIRKRLLDLSSRNSLLNYKFPRGKCLQFIETTPNSIFKALNDRKIIDLLPIPKPLDAELKSYYGGEEKNVSGIKDHGPSVESWAKHLGYEISFELSHNYTSNSSKPENTNVLQSLLYPKELETRVKYIRQQAESFINETGSNVLYIAIGFLEWAESKDSNLKRLAPLFTLPVKIEKKPKTKHGGYDNFELSMSDEGLLSNVTLHEKLKNEFGLELPLLDEESTPEDYFDLIEKNILSHEVGWSIKRKVCMCLLNFSKQAMYQDLDPTNWPKEYSIEDHPVIQQLFSKVAKESQSHSFDSEYEIDDIEDIHEKFPIIYDADSSQHSALIDAVKGENLVIEGPPGSGKSQTITNLIAAAINDGKKVLFVAEKMAALNVVKDRLDKAGLGGFCLELHSHKSNKLKILHDLNEQYKELGHYAKIHEIQITKNKLELSKNYLNQYVKRINKEWGETKYTAHEILTKATYFKNLLDINPEDVLIDNLNLITLNQDDIQSYIDWGKLLENSFIQTRDQCPDKEIYKHYWFGVNKVNLIDSEKAEIVKFLKEWNYELTVIQRLFSELFFCDDVNLELVERVTNNAKELPNFDEGISYHLINDQIDNISLLSEYINLYDEINKNYRVIVAVINKEYLGESNSREVEIIRNLINESKAFDKSITLEDIDEAIYQLEKIKTALLDLKPDIELIEKNIPSELKKVFGYSEENFKAMEILVGHLKGLPFDLLKHRNEIFDESSIDQFIVDFEPIFKQLHQNYQDCQRLYKLEILPSVEDLEINYKNICIGGFFKYFTMRWWSARKFILGISKNEGTPLIEIQNNFSKLIDFKKGIDSANKLNDKYKILNHMYDGVNTPLNDIKTLRDWYKGVRHEYGIGFDEKVKIGSAILRLESHLVKSIIEEYDRKVAPKIKDLLNLLQGFSILYASKISHLRNVHEIIDDESEISRTLISLKELKLKLGPFIIDKESSLARIENELILFDANVVKVTRFNEIRKNYPQLSKEWNFDYLKGEINVAELNRAQKTLKLLNIISDSFGILREKLSKISDKESYQRLKKSLDEISHHFKNEGIRRKQFEEHSNVEANWTNQLKNSFIETIKRNNLALENEDWLFTWSNYHTIKNKAENSGLRCIIKKLENAELERYSVADVVQLSLYSSLAKYIINTDTLIQKYNGIELSTMVSNFQNYDNELLVLQRKQIACNASSVDVPVGIAYGRVSDLTEYSLIAKEVSKKTRHIPIRSLLERAPKSIQALKPCFMMSPMSVAQYLKPGLFDFDLVVMDEASQILPEDAIGALARGKSAIIVGDPKQLPPTSFFSTSVNFDDANEDELVGVEDAESILDSVSMFKKRRLRWHYRSRHQSLIAFSNKYFYDSDLVLFPSPIQSSPELGIRYKKASGIFDSGRNYKEAQSVVDEVCELILQDKEESIGIVAMNSQQRDEIESQLELRLSKDSRLQDLYDKKMKSHEPVFVKNLENVQGDERDVIVISMTYGPSQVGGKVFQRFGPINQSSGWRRLNVLFTRSKKRMHVISSMNSSDILSSESSSKGVTALKAFLRYCETGFLHEEKVTGKAPDSDFEIAVIKALEKHGYECEPQLGVAGYFLDLAVKNPANPGEYLLAVECDGATYHSAKSSRDRDRLRQQILESLGWNIHRIWSTDWFKNSQEQMQILLEKLRVLKPAVDIQDTINTQITRPTSINIEKQYLLEFETENESHDNIIEIIEAGDLVRYLDSRHPEKIMNVKISNNLNNFQEGITHVNSPLGQALMGLTIDDSTTLSLPSGDVKITVKEIIKS</sequence>
<dbReference type="InterPro" id="IPR041677">
    <property type="entry name" value="DNA2/NAM7_AAA_11"/>
</dbReference>
<dbReference type="Pfam" id="PF18741">
    <property type="entry name" value="MTES_1575"/>
    <property type="match status" value="1"/>
</dbReference>
<dbReference type="InterPro" id="IPR049468">
    <property type="entry name" value="Restrct_endonuc-II-like_dom"/>
</dbReference>
<gene>
    <name evidence="2" type="ORF">H2677_11475</name>
</gene>
<evidence type="ECO:0000313" key="2">
    <source>
        <dbReference type="EMBL" id="QUY35874.1"/>
    </source>
</evidence>
<dbReference type="InterPro" id="IPR001437">
    <property type="entry name" value="Tscrpt_elong_fac_GreA/B_C"/>
</dbReference>
<dbReference type="Pfam" id="PF13195">
    <property type="entry name" value="DUF4011"/>
    <property type="match status" value="1"/>
</dbReference>